<feature type="transmembrane region" description="Helical" evidence="1">
    <location>
        <begin position="100"/>
        <end position="124"/>
    </location>
</feature>
<keyword evidence="1" id="KW-1133">Transmembrane helix</keyword>
<organism evidence="2">
    <name type="scientific">Candidatus Enterococcus dunnyi</name>
    <dbReference type="NCBI Taxonomy" id="1834192"/>
    <lineage>
        <taxon>Bacteria</taxon>
        <taxon>Bacillati</taxon>
        <taxon>Bacillota</taxon>
        <taxon>Bacilli</taxon>
        <taxon>Lactobacillales</taxon>
        <taxon>Enterococcaceae</taxon>
        <taxon>Enterococcus</taxon>
    </lineage>
</organism>
<feature type="transmembrane region" description="Helical" evidence="1">
    <location>
        <begin position="48"/>
        <end position="69"/>
    </location>
</feature>
<keyword evidence="1" id="KW-0812">Transmembrane</keyword>
<accession>A0A200J6H1</accession>
<dbReference type="Proteomes" id="UP000196151">
    <property type="component" value="Chromosome"/>
</dbReference>
<feature type="transmembrane region" description="Helical" evidence="1">
    <location>
        <begin position="76"/>
        <end position="94"/>
    </location>
</feature>
<evidence type="ECO:0000313" key="4">
    <source>
        <dbReference type="Proteomes" id="UP000196151"/>
    </source>
</evidence>
<dbReference type="EMBL" id="NIBQ01000002">
    <property type="protein sequence ID" value="OUZ32774.1"/>
    <property type="molecule type" value="Genomic_DNA"/>
</dbReference>
<dbReference type="OrthoDB" id="1909107at2"/>
<dbReference type="EMBL" id="CP147246">
    <property type="protein sequence ID" value="WYJ94092.1"/>
    <property type="molecule type" value="Genomic_DNA"/>
</dbReference>
<evidence type="ECO:0000313" key="2">
    <source>
        <dbReference type="EMBL" id="OUZ32774.1"/>
    </source>
</evidence>
<reference evidence="2" key="1">
    <citation type="submission" date="2017-05" db="EMBL/GenBank/DDBJ databases">
        <title>The Genome Sequence of Enterococcus sp. 9D6_DIV0238.</title>
        <authorList>
            <consortium name="The Broad Institute Genomics Platform"/>
            <consortium name="The Broad Institute Genomic Center for Infectious Diseases"/>
            <person name="Earl A."/>
            <person name="Manson A."/>
            <person name="Schwartman J."/>
            <person name="Gilmore M."/>
            <person name="Abouelleil A."/>
            <person name="Cao P."/>
            <person name="Chapman S."/>
            <person name="Cusick C."/>
            <person name="Shea T."/>
            <person name="Young S."/>
            <person name="Neafsey D."/>
            <person name="Nusbaum C."/>
            <person name="Birren B."/>
        </authorList>
    </citation>
    <scope>NUCLEOTIDE SEQUENCE [LARGE SCALE GENOMIC DNA]</scope>
    <source>
        <strain evidence="2">9D6_DIV0238</strain>
    </source>
</reference>
<protein>
    <submittedName>
        <fullName evidence="2">Uncharacterized protein</fullName>
    </submittedName>
</protein>
<proteinExistence type="predicted"/>
<evidence type="ECO:0000313" key="3">
    <source>
        <dbReference type="EMBL" id="WYJ94092.1"/>
    </source>
</evidence>
<reference evidence="3" key="3">
    <citation type="submission" date="2024-03" db="EMBL/GenBank/DDBJ databases">
        <title>The Genome Sequence of Enterococcus sp. DIV0238c.</title>
        <authorList>
            <consortium name="The Broad Institute Genomics Platform"/>
            <consortium name="The Broad Institute Microbial Omics Core"/>
            <consortium name="The Broad Institute Genomic Center for Infectious Diseases"/>
            <person name="Earl A."/>
            <person name="Manson A."/>
            <person name="Gilmore M."/>
            <person name="Schwartman J."/>
            <person name="Shea T."/>
            <person name="Abouelleil A."/>
            <person name="Cao P."/>
            <person name="Chapman S."/>
            <person name="Cusick C."/>
            <person name="Young S."/>
            <person name="Neafsey D."/>
            <person name="Nusbaum C."/>
            <person name="Birren B."/>
        </authorList>
    </citation>
    <scope>NUCLEOTIDE SEQUENCE</scope>
    <source>
        <strain evidence="3">9D6_DIV0238</strain>
    </source>
</reference>
<sequence length="138" mass="15334">MTKKLLLLTNLFIGFGGIAGGVMALSSNAHSSLGLSEDMLRYSPFTTFLIPGLFLLVMIGCGNLAIGWANLRQTHTFPYLECLIGLVLCIWIMIQCLMLWSIVALHLIFFLLGLLQFLGGYLIIKQRQLPFPFSATQH</sequence>
<dbReference type="AlphaFoldDB" id="A0A200J6H1"/>
<dbReference type="RefSeq" id="WP_087640619.1">
    <property type="nucleotide sequence ID" value="NZ_CP147246.1"/>
</dbReference>
<evidence type="ECO:0000256" key="1">
    <source>
        <dbReference type="SAM" id="Phobius"/>
    </source>
</evidence>
<gene>
    <name evidence="2" type="ORF">A5889_001483</name>
    <name evidence="3" type="ORF">A5889_001594</name>
</gene>
<keyword evidence="4" id="KW-1185">Reference proteome</keyword>
<keyword evidence="1" id="KW-0472">Membrane</keyword>
<name>A0A200J6H1_9ENTE</name>
<reference evidence="3" key="2">
    <citation type="submission" date="2017-05" db="EMBL/GenBank/DDBJ databases">
        <authorList>
            <consortium name="The Broad Institute Genomics Platform"/>
            <consortium name="The Broad Institute Genomic Center for Infectious Diseases"/>
            <person name="Earl A."/>
            <person name="Manson A."/>
            <person name="Schwartman J."/>
            <person name="Gilmore M."/>
            <person name="Abouelleil A."/>
            <person name="Cao P."/>
            <person name="Chapman S."/>
            <person name="Cusick C."/>
            <person name="Shea T."/>
            <person name="Young S."/>
            <person name="Neafsey D."/>
            <person name="Nusbaum C."/>
            <person name="Birren B."/>
        </authorList>
    </citation>
    <scope>NUCLEOTIDE SEQUENCE</scope>
    <source>
        <strain evidence="3">9D6_DIV0238</strain>
    </source>
</reference>